<dbReference type="InterPro" id="IPR036515">
    <property type="entry name" value="Transposase_17_sf"/>
</dbReference>
<dbReference type="SMART" id="SM01321">
    <property type="entry name" value="Y1_Tnp"/>
    <property type="match status" value="1"/>
</dbReference>
<dbReference type="Gene3D" id="3.30.70.1290">
    <property type="entry name" value="Transposase IS200-like"/>
    <property type="match status" value="1"/>
</dbReference>
<evidence type="ECO:0000313" key="2">
    <source>
        <dbReference type="EMBL" id="BBH51848.1"/>
    </source>
</evidence>
<dbReference type="InterPro" id="IPR002686">
    <property type="entry name" value="Transposase_17"/>
</dbReference>
<dbReference type="GO" id="GO:0003677">
    <property type="term" value="F:DNA binding"/>
    <property type="evidence" value="ECO:0007669"/>
    <property type="project" value="InterPro"/>
</dbReference>
<feature type="domain" description="Transposase IS200-like" evidence="1">
    <location>
        <begin position="46"/>
        <end position="143"/>
    </location>
</feature>
<dbReference type="PANTHER" id="PTHR33360">
    <property type="entry name" value="TRANSPOSASE FOR INSERTION SEQUENCE ELEMENT IS200"/>
    <property type="match status" value="1"/>
</dbReference>
<dbReference type="KEGG" id="sbf:JCM31447_02710"/>
<organism evidence="2 3">
    <name type="scientific">Fluviispira sanaruensis</name>
    <dbReference type="NCBI Taxonomy" id="2493639"/>
    <lineage>
        <taxon>Bacteria</taxon>
        <taxon>Pseudomonadati</taxon>
        <taxon>Bdellovibrionota</taxon>
        <taxon>Oligoflexia</taxon>
        <taxon>Silvanigrellales</taxon>
        <taxon>Silvanigrellaceae</taxon>
        <taxon>Fluviispira</taxon>
    </lineage>
</organism>
<protein>
    <submittedName>
        <fullName evidence="2">IS605 family transposase</fullName>
    </submittedName>
</protein>
<dbReference type="GO" id="GO:0006313">
    <property type="term" value="P:DNA transposition"/>
    <property type="evidence" value="ECO:0007669"/>
    <property type="project" value="InterPro"/>
</dbReference>
<proteinExistence type="predicted"/>
<keyword evidence="3" id="KW-1185">Reference proteome</keyword>
<dbReference type="SUPFAM" id="SSF143422">
    <property type="entry name" value="Transposase IS200-like"/>
    <property type="match status" value="1"/>
</dbReference>
<sequence length="147" mass="17028">MTLFSEKRESNYNAHNKAIFSNYGHSSTVGPQVCYTSLLIQNSGSSWDYTKNQFCYATWECNLIEFNGEPDHIHMLLELNPKIALSTFINNLKTVSSRYIRKDFSNHLSKFYYNNPIFWSRSYCILTCGGAPLSVIKQYIEQQARVD</sequence>
<gene>
    <name evidence="2" type="ORF">JCM31447_02710</name>
</gene>
<dbReference type="EMBL" id="AP019368">
    <property type="protein sequence ID" value="BBH51848.1"/>
    <property type="molecule type" value="Genomic_DNA"/>
</dbReference>
<dbReference type="GO" id="GO:0004803">
    <property type="term" value="F:transposase activity"/>
    <property type="evidence" value="ECO:0007669"/>
    <property type="project" value="InterPro"/>
</dbReference>
<accession>A0A4P2VHQ3</accession>
<dbReference type="RefSeq" id="WP_216678698.1">
    <property type="nucleotide sequence ID" value="NZ_AP019368.1"/>
</dbReference>
<dbReference type="AlphaFoldDB" id="A0A4P2VHQ3"/>
<dbReference type="NCBIfam" id="NF033573">
    <property type="entry name" value="transpos_IS200"/>
    <property type="match status" value="1"/>
</dbReference>
<evidence type="ECO:0000259" key="1">
    <source>
        <dbReference type="SMART" id="SM01321"/>
    </source>
</evidence>
<evidence type="ECO:0000313" key="3">
    <source>
        <dbReference type="Proteomes" id="UP000291236"/>
    </source>
</evidence>
<dbReference type="Pfam" id="PF01797">
    <property type="entry name" value="Y1_Tnp"/>
    <property type="match status" value="1"/>
</dbReference>
<dbReference type="Proteomes" id="UP000291236">
    <property type="component" value="Chromosome"/>
</dbReference>
<name>A0A4P2VHQ3_FLUSA</name>
<dbReference type="PANTHER" id="PTHR33360:SF2">
    <property type="entry name" value="TRANSPOSASE FOR INSERTION SEQUENCE ELEMENT IS200"/>
    <property type="match status" value="1"/>
</dbReference>
<reference evidence="2 3" key="1">
    <citation type="submission" date="2018-12" db="EMBL/GenBank/DDBJ databases">
        <title>Rubrispira sanarue gen. nov., sp., nov., a member of the order Silvanigrellales, isolated from a brackish lake in Hamamatsu Japan.</title>
        <authorList>
            <person name="Maejima Y."/>
            <person name="Iino T."/>
            <person name="Muraguchi Y."/>
            <person name="Fukuda K."/>
            <person name="Nojiri H."/>
            <person name="Ohkuma M."/>
            <person name="Moriuchi R."/>
            <person name="Dohra H."/>
            <person name="Kimbara K."/>
            <person name="Shintani M."/>
        </authorList>
    </citation>
    <scope>NUCLEOTIDE SEQUENCE [LARGE SCALE GENOMIC DNA]</scope>
    <source>
        <strain evidence="2 3">RF1110005</strain>
    </source>
</reference>